<dbReference type="PANTHER" id="PTHR33116">
    <property type="entry name" value="REVERSE TRANSCRIPTASE ZINC-BINDING DOMAIN-CONTAINING PROTEIN-RELATED-RELATED"/>
    <property type="match status" value="1"/>
</dbReference>
<evidence type="ECO:0000259" key="1">
    <source>
        <dbReference type="Pfam" id="PF00078"/>
    </source>
</evidence>
<feature type="domain" description="Endonuclease/exonuclease/phosphatase" evidence="2">
    <location>
        <begin position="5"/>
        <end position="178"/>
    </location>
</feature>
<organism evidence="3 4">
    <name type="scientific">Rubus argutus</name>
    <name type="common">Southern blackberry</name>
    <dbReference type="NCBI Taxonomy" id="59490"/>
    <lineage>
        <taxon>Eukaryota</taxon>
        <taxon>Viridiplantae</taxon>
        <taxon>Streptophyta</taxon>
        <taxon>Embryophyta</taxon>
        <taxon>Tracheophyta</taxon>
        <taxon>Spermatophyta</taxon>
        <taxon>Magnoliopsida</taxon>
        <taxon>eudicotyledons</taxon>
        <taxon>Gunneridae</taxon>
        <taxon>Pentapetalae</taxon>
        <taxon>rosids</taxon>
        <taxon>fabids</taxon>
        <taxon>Rosales</taxon>
        <taxon>Rosaceae</taxon>
        <taxon>Rosoideae</taxon>
        <taxon>Rosoideae incertae sedis</taxon>
        <taxon>Rubus</taxon>
    </lineage>
</organism>
<dbReference type="AlphaFoldDB" id="A0AAW1Y4E5"/>
<evidence type="ECO:0000313" key="3">
    <source>
        <dbReference type="EMBL" id="KAK9943049.1"/>
    </source>
</evidence>
<gene>
    <name evidence="3" type="ORF">M0R45_008672</name>
</gene>
<dbReference type="Proteomes" id="UP001457282">
    <property type="component" value="Unassembled WGS sequence"/>
</dbReference>
<dbReference type="InterPro" id="IPR036691">
    <property type="entry name" value="Endo/exonu/phosph_ase_sf"/>
</dbReference>
<evidence type="ECO:0000313" key="4">
    <source>
        <dbReference type="Proteomes" id="UP001457282"/>
    </source>
</evidence>
<feature type="domain" description="Reverse transcriptase" evidence="1">
    <location>
        <begin position="473"/>
        <end position="595"/>
    </location>
</feature>
<accession>A0AAW1Y4E5</accession>
<dbReference type="GO" id="GO:0003824">
    <property type="term" value="F:catalytic activity"/>
    <property type="evidence" value="ECO:0007669"/>
    <property type="project" value="InterPro"/>
</dbReference>
<reference evidence="3 4" key="1">
    <citation type="journal article" date="2023" name="G3 (Bethesda)">
        <title>A chromosome-length genome assembly and annotation of blackberry (Rubus argutus, cv. 'Hillquist').</title>
        <authorList>
            <person name="Bruna T."/>
            <person name="Aryal R."/>
            <person name="Dudchenko O."/>
            <person name="Sargent D.J."/>
            <person name="Mead D."/>
            <person name="Buti M."/>
            <person name="Cavallini A."/>
            <person name="Hytonen T."/>
            <person name="Andres J."/>
            <person name="Pham M."/>
            <person name="Weisz D."/>
            <person name="Mascagni F."/>
            <person name="Usai G."/>
            <person name="Natali L."/>
            <person name="Bassil N."/>
            <person name="Fernandez G.E."/>
            <person name="Lomsadze A."/>
            <person name="Armour M."/>
            <person name="Olukolu B."/>
            <person name="Poorten T."/>
            <person name="Britton C."/>
            <person name="Davik J."/>
            <person name="Ashrafi H."/>
            <person name="Aiden E.L."/>
            <person name="Borodovsky M."/>
            <person name="Worthington M."/>
        </authorList>
    </citation>
    <scope>NUCLEOTIDE SEQUENCE [LARGE SCALE GENOMIC DNA]</scope>
    <source>
        <strain evidence="3">PI 553951</strain>
    </source>
</reference>
<dbReference type="Pfam" id="PF00078">
    <property type="entry name" value="RVT_1"/>
    <property type="match status" value="1"/>
</dbReference>
<dbReference type="InterPro" id="IPR005135">
    <property type="entry name" value="Endo/exonuclease/phosphatase"/>
</dbReference>
<dbReference type="InterPro" id="IPR000477">
    <property type="entry name" value="RT_dom"/>
</dbReference>
<dbReference type="SUPFAM" id="SSF56672">
    <property type="entry name" value="DNA/RNA polymerases"/>
    <property type="match status" value="1"/>
</dbReference>
<keyword evidence="4" id="KW-1185">Reference proteome</keyword>
<comment type="caution">
    <text evidence="3">The sequence shown here is derived from an EMBL/GenBank/DDBJ whole genome shotgun (WGS) entry which is preliminary data.</text>
</comment>
<dbReference type="InterPro" id="IPR043502">
    <property type="entry name" value="DNA/RNA_pol_sf"/>
</dbReference>
<dbReference type="Pfam" id="PF03372">
    <property type="entry name" value="Exo_endo_phos"/>
    <property type="match status" value="1"/>
</dbReference>
<name>A0AAW1Y4E5_RUBAR</name>
<evidence type="ECO:0000259" key="2">
    <source>
        <dbReference type="Pfam" id="PF03372"/>
    </source>
</evidence>
<dbReference type="Gene3D" id="3.60.10.10">
    <property type="entry name" value="Endonuclease/exonuclease/phosphatase"/>
    <property type="match status" value="1"/>
</dbReference>
<dbReference type="PANTHER" id="PTHR33116:SF86">
    <property type="entry name" value="REVERSE TRANSCRIPTASE DOMAIN-CONTAINING PROTEIN"/>
    <property type="match status" value="1"/>
</dbReference>
<dbReference type="EMBL" id="JBEDUW010000002">
    <property type="protein sequence ID" value="KAK9943049.1"/>
    <property type="molecule type" value="Genomic_DNA"/>
</dbReference>
<dbReference type="SUPFAM" id="SSF56219">
    <property type="entry name" value="DNase I-like"/>
    <property type="match status" value="1"/>
</dbReference>
<protein>
    <recommendedName>
        <fullName evidence="5">Reverse transcriptase domain-containing protein</fullName>
    </recommendedName>
</protein>
<sequence>MEILAWNCRGLYNDSSVQALITLIQQKCPSFIFLCETKVRDRDYMDQLRLRIGYMNCEAVFSVGQSGGLAMFWGDGLDWRLTGFYGHPTTVERHRTWTLLRSLSDESSLPWVVVGDFNKLLHASKKVGGNPSREGQMQLFRDALSYCDLFESSIVVPHLVFVVDSRLDRVVASSSWCDIFTHARVLHLPPIHGDHLPILLGTFYSPLPIVRKRFRFRFESGWLQNEACDAVVHSGWTNVVHGRPMSQVMQKVTATRLSLLQWQRNSLGVRKREIELIRSRLEVLFPQLPSAANQQEITLLSAKLDSLLAAEHAYWKQRAKISWLADGDHNTKFFHRKASNRRAKNRIVGLYDEDGSFCTTEQGMESVVLNYFKDMFTAAPIANDHLRSVVDLIQPKVTEDMNRSLSVEYSELEIKTTLFQMYPTKSPGPDGMPPLFFQHYWESIGSDIVVAVRSFLSSGQLFGPVNYTHVCLIPKVNNSERMTELRPIALCNVLYKVCAKVIANRLKTILPTIISPFQSAFVPWRLITDNTLLANEVSHFIHTKRSGDDGVMSFKLDMSKAYDHMEWNYLEAILLRLGFNASWVGIIMQCVTIVRYSFLLNGQPWGYLVPTRSLGVGIVEKHEKYLGLPTYVGRKKTETFAYLKERLSKKLLGWQGKLLSGAGKDLLIRVVVQSLPSYAMSCFLLPKSFCDSLHQMCAKFWWGSKQENRKIHWLSWDKLCAPKEEGGMGFRDLYAHNLALLAKQAWQLLKFPQSLLALVFSAKYFPSGNLWDSTLSSSPSSCWRSIFNSLVTLKKGVCWQIGDGSSVKIWLDPWLPRPYSFRPFGVGSNMAALVTKLLLPDRTWNIPLINSMFDHEDA</sequence>
<evidence type="ECO:0008006" key="5">
    <source>
        <dbReference type="Google" id="ProtNLM"/>
    </source>
</evidence>
<proteinExistence type="predicted"/>